<proteinExistence type="predicted"/>
<organism evidence="1 2">
    <name type="scientific">Trifolium medium</name>
    <dbReference type="NCBI Taxonomy" id="97028"/>
    <lineage>
        <taxon>Eukaryota</taxon>
        <taxon>Viridiplantae</taxon>
        <taxon>Streptophyta</taxon>
        <taxon>Embryophyta</taxon>
        <taxon>Tracheophyta</taxon>
        <taxon>Spermatophyta</taxon>
        <taxon>Magnoliopsida</taxon>
        <taxon>eudicotyledons</taxon>
        <taxon>Gunneridae</taxon>
        <taxon>Pentapetalae</taxon>
        <taxon>rosids</taxon>
        <taxon>fabids</taxon>
        <taxon>Fabales</taxon>
        <taxon>Fabaceae</taxon>
        <taxon>Papilionoideae</taxon>
        <taxon>50 kb inversion clade</taxon>
        <taxon>NPAAA clade</taxon>
        <taxon>Hologalegina</taxon>
        <taxon>IRL clade</taxon>
        <taxon>Trifolieae</taxon>
        <taxon>Trifolium</taxon>
    </lineage>
</organism>
<feature type="non-terminal residue" evidence="1">
    <location>
        <position position="1"/>
    </location>
</feature>
<dbReference type="Proteomes" id="UP000265520">
    <property type="component" value="Unassembled WGS sequence"/>
</dbReference>
<reference evidence="1 2" key="1">
    <citation type="journal article" date="2018" name="Front. Plant Sci.">
        <title>Red Clover (Trifolium pratense) and Zigzag Clover (T. medium) - A Picture of Genomic Similarities and Differences.</title>
        <authorList>
            <person name="Dluhosova J."/>
            <person name="Istvanek J."/>
            <person name="Nedelnik J."/>
            <person name="Repkova J."/>
        </authorList>
    </citation>
    <scope>NUCLEOTIDE SEQUENCE [LARGE SCALE GENOMIC DNA]</scope>
    <source>
        <strain evidence="2">cv. 10/8</strain>
        <tissue evidence="1">Leaf</tissue>
    </source>
</reference>
<accession>A0A392UGT8</accession>
<evidence type="ECO:0000313" key="2">
    <source>
        <dbReference type="Proteomes" id="UP000265520"/>
    </source>
</evidence>
<evidence type="ECO:0000313" key="1">
    <source>
        <dbReference type="EMBL" id="MCI71646.1"/>
    </source>
</evidence>
<dbReference type="AlphaFoldDB" id="A0A392UGT8"/>
<dbReference type="EMBL" id="LXQA010800650">
    <property type="protein sequence ID" value="MCI71646.1"/>
    <property type="molecule type" value="Genomic_DNA"/>
</dbReference>
<protein>
    <submittedName>
        <fullName evidence="1">Uncharacterized protein</fullName>
    </submittedName>
</protein>
<keyword evidence="2" id="KW-1185">Reference proteome</keyword>
<comment type="caution">
    <text evidence="1">The sequence shown here is derived from an EMBL/GenBank/DDBJ whole genome shotgun (WGS) entry which is preliminary data.</text>
</comment>
<name>A0A392UGT8_9FABA</name>
<sequence>NPTRFSNNIGNTSIFGFSTGTGESRLPFGRPRDNTVTEKNTVTRCRASGVRTSTSISVSVGDKLCNGGW</sequence>